<protein>
    <submittedName>
        <fullName evidence="2">Properdin-like</fullName>
    </submittedName>
</protein>
<dbReference type="InterPro" id="IPR049536">
    <property type="entry name" value="CFP_TSR-0"/>
</dbReference>
<dbReference type="Pfam" id="PF18487">
    <property type="entry name" value="TSR"/>
    <property type="match status" value="1"/>
</dbReference>
<accession>A0A6J0JAH3</accession>
<dbReference type="OrthoDB" id="446173at2759"/>
<dbReference type="Gene3D" id="2.20.100.10">
    <property type="entry name" value="Thrombospondin type-1 (TSP1) repeat"/>
    <property type="match status" value="1"/>
</dbReference>
<dbReference type="SUPFAM" id="SSF82895">
    <property type="entry name" value="TSP-1 type 1 repeat"/>
    <property type="match status" value="1"/>
</dbReference>
<organism evidence="1 2">
    <name type="scientific">Lepidothrix coronata</name>
    <name type="common">blue-crowned manakin</name>
    <dbReference type="NCBI Taxonomy" id="321398"/>
    <lineage>
        <taxon>Eukaryota</taxon>
        <taxon>Metazoa</taxon>
        <taxon>Chordata</taxon>
        <taxon>Craniata</taxon>
        <taxon>Vertebrata</taxon>
        <taxon>Euteleostomi</taxon>
        <taxon>Archelosauria</taxon>
        <taxon>Archosauria</taxon>
        <taxon>Dinosauria</taxon>
        <taxon>Saurischia</taxon>
        <taxon>Theropoda</taxon>
        <taxon>Coelurosauria</taxon>
        <taxon>Aves</taxon>
        <taxon>Neognathae</taxon>
        <taxon>Neoaves</taxon>
        <taxon>Telluraves</taxon>
        <taxon>Australaves</taxon>
        <taxon>Passeriformes</taxon>
        <taxon>Pipridae</taxon>
        <taxon>Lepidothrix</taxon>
    </lineage>
</organism>
<evidence type="ECO:0000313" key="2">
    <source>
        <dbReference type="RefSeq" id="XP_017695296.1"/>
    </source>
</evidence>
<sequence>MGEKKRNLGLEWGEGTGRWVLPVGGTPGVPSPLPPHRPPLPPMAPVGLILLLLCAALGPSAATPVWCFARLEEAEGGGACVELLGDEPVPLADCCLNPAYGYRLRPHGRCLSCRQGEWGPWGPWSSCSVTCGEGTQRRGRSRSSGGDDGDRRDWQLQACHLPCCPGRGFGGGVWRGRGQSRRCCSALD</sequence>
<proteinExistence type="predicted"/>
<dbReference type="PROSITE" id="PS50092">
    <property type="entry name" value="TSP1"/>
    <property type="match status" value="1"/>
</dbReference>
<keyword evidence="1" id="KW-1185">Reference proteome</keyword>
<dbReference type="SMART" id="SM00209">
    <property type="entry name" value="TSP1"/>
    <property type="match status" value="1"/>
</dbReference>
<dbReference type="InterPro" id="IPR036383">
    <property type="entry name" value="TSP1_rpt_sf"/>
</dbReference>
<dbReference type="GeneID" id="108510114"/>
<dbReference type="AlphaFoldDB" id="A0A6J0JAH3"/>
<name>A0A6J0JAH3_9PASS</name>
<reference evidence="2" key="1">
    <citation type="submission" date="2025-08" db="UniProtKB">
        <authorList>
            <consortium name="RefSeq"/>
        </authorList>
    </citation>
    <scope>IDENTIFICATION</scope>
</reference>
<dbReference type="RefSeq" id="XP_017695296.1">
    <property type="nucleotide sequence ID" value="XM_017839807.1"/>
</dbReference>
<dbReference type="Proteomes" id="UP000504624">
    <property type="component" value="Unplaced"/>
</dbReference>
<dbReference type="Pfam" id="PF00090">
    <property type="entry name" value="TSP_1"/>
    <property type="match status" value="1"/>
</dbReference>
<evidence type="ECO:0000313" key="1">
    <source>
        <dbReference type="Proteomes" id="UP000504624"/>
    </source>
</evidence>
<dbReference type="InterPro" id="IPR000884">
    <property type="entry name" value="TSP1_rpt"/>
</dbReference>
<gene>
    <name evidence="2" type="primary">LOC108510114</name>
</gene>